<keyword evidence="2" id="KW-1185">Reference proteome</keyword>
<dbReference type="EMBL" id="FMIA01000002">
    <property type="protein sequence ID" value="SCL56766.1"/>
    <property type="molecule type" value="Genomic_DNA"/>
</dbReference>
<evidence type="ECO:0000313" key="1">
    <source>
        <dbReference type="EMBL" id="SCL56766.1"/>
    </source>
</evidence>
<name>A0A1C6US10_9ACTN</name>
<evidence type="ECO:0000313" key="2">
    <source>
        <dbReference type="Proteomes" id="UP000198937"/>
    </source>
</evidence>
<proteinExistence type="predicted"/>
<sequence length="324" mass="34714">MVNGVRVGLPQWRGRAESDVDTLRAEITDWVTSTALRDLVECFGQRWPTGDIGAVLTGLEEISARHWDFRRGRERAAAVPTEFSVEVTARVVAAAAALGLRHRDLPDGRAYDHVLIHGGLLRGCLARAGHAAGLLDGSIDSPEVCGLGSFRPLTAPERAMAVEWALGECGDEFDAMDIAVRASFPDAVRGGDSGAMVADRPQDSCRTREYRTPGGTRIRVLAAPSSDPGRRANTADTCTFWAESVGRLGPGQRVLLVTTEHFVPFQHADAIRVLGIPYGCAVETIGVDPAGMMNGRPGPALTAAHYLQEVRSAIRSMRLLVAGL</sequence>
<accession>A0A1C6US10</accession>
<gene>
    <name evidence="1" type="ORF">GA0070617_3333</name>
</gene>
<reference evidence="1 2" key="1">
    <citation type="submission" date="2016-06" db="EMBL/GenBank/DDBJ databases">
        <authorList>
            <person name="Kjaerup R.B."/>
            <person name="Dalgaard T.S."/>
            <person name="Juul-Madsen H.R."/>
        </authorList>
    </citation>
    <scope>NUCLEOTIDE SEQUENCE [LARGE SCALE GENOMIC DNA]</scope>
    <source>
        <strain evidence="1 2">DSM 45577</strain>
    </source>
</reference>
<organism evidence="1 2">
    <name type="scientific">Micromonospora yangpuensis</name>
    <dbReference type="NCBI Taxonomy" id="683228"/>
    <lineage>
        <taxon>Bacteria</taxon>
        <taxon>Bacillati</taxon>
        <taxon>Actinomycetota</taxon>
        <taxon>Actinomycetes</taxon>
        <taxon>Micromonosporales</taxon>
        <taxon>Micromonosporaceae</taxon>
        <taxon>Micromonospora</taxon>
    </lineage>
</organism>
<dbReference type="Proteomes" id="UP000198937">
    <property type="component" value="Unassembled WGS sequence"/>
</dbReference>
<dbReference type="AlphaFoldDB" id="A0A1C6US10"/>
<protein>
    <submittedName>
        <fullName evidence="1">Uncharacterized protein</fullName>
    </submittedName>
</protein>